<evidence type="ECO:0000313" key="2">
    <source>
        <dbReference type="Proteomes" id="UP000694251"/>
    </source>
</evidence>
<gene>
    <name evidence="1" type="ORF">ISN44_As09g009800</name>
</gene>
<dbReference type="OrthoDB" id="10549951at2759"/>
<evidence type="ECO:0000313" key="1">
    <source>
        <dbReference type="EMBL" id="KAG7572623.1"/>
    </source>
</evidence>
<organism evidence="1 2">
    <name type="scientific">Arabidopsis suecica</name>
    <name type="common">Swedish thale-cress</name>
    <name type="synonym">Cardaminopsis suecica</name>
    <dbReference type="NCBI Taxonomy" id="45249"/>
    <lineage>
        <taxon>Eukaryota</taxon>
        <taxon>Viridiplantae</taxon>
        <taxon>Streptophyta</taxon>
        <taxon>Embryophyta</taxon>
        <taxon>Tracheophyta</taxon>
        <taxon>Spermatophyta</taxon>
        <taxon>Magnoliopsida</taxon>
        <taxon>eudicotyledons</taxon>
        <taxon>Gunneridae</taxon>
        <taxon>Pentapetalae</taxon>
        <taxon>rosids</taxon>
        <taxon>malvids</taxon>
        <taxon>Brassicales</taxon>
        <taxon>Brassicaceae</taxon>
        <taxon>Camelineae</taxon>
        <taxon>Arabidopsis</taxon>
    </lineage>
</organism>
<protein>
    <submittedName>
        <fullName evidence="1">Galactose oxidase/kelch beta-propeller</fullName>
    </submittedName>
</protein>
<reference evidence="1 2" key="1">
    <citation type="submission" date="2020-12" db="EMBL/GenBank/DDBJ databases">
        <title>Concerted genomic and epigenomic changes stabilize Arabidopsis allopolyploids.</title>
        <authorList>
            <person name="Chen Z."/>
        </authorList>
    </citation>
    <scope>NUCLEOTIDE SEQUENCE [LARGE SCALE GENOMIC DNA]</scope>
    <source>
        <strain evidence="1">As9502</strain>
        <tissue evidence="1">Leaf</tissue>
    </source>
</reference>
<dbReference type="EMBL" id="JAEFBJ010000009">
    <property type="protein sequence ID" value="KAG7572623.1"/>
    <property type="molecule type" value="Genomic_DNA"/>
</dbReference>
<sequence>MLILTNFKTLDLNIGEWRTMPNPPPYYVKARNHSAFVNGSIYWFKLLHGFNILALDLHTQQFHDVPTPPPPPAPGLLINLEYRVAIVCGCAENSDWKVAIWTMDTQEETWTKTYSIRLFPSYPKYVMMKCIPLTVSKQGNIYFHDSDKRLFKYYQETDQPLKIRFFINRSHLLATGGFHSNNNTNHISNPSYNNFMGFLGGPSSSSSTAVAVTRDHSFNAGLSSGDEIIFKTESLSLSLSSHPRLPYDLVVHGFVNSGFCRSAVEANAAVTIASISSRPPYTSILKGSRFWKPAPGPAHG</sequence>
<name>A0A8T2AFY5_ARASU</name>
<proteinExistence type="predicted"/>
<dbReference type="Proteomes" id="UP000694251">
    <property type="component" value="Chromosome 9"/>
</dbReference>
<keyword evidence="2" id="KW-1185">Reference proteome</keyword>
<comment type="caution">
    <text evidence="1">The sequence shown here is derived from an EMBL/GenBank/DDBJ whole genome shotgun (WGS) entry which is preliminary data.</text>
</comment>
<dbReference type="AlphaFoldDB" id="A0A8T2AFY5"/>
<accession>A0A8T2AFY5</accession>